<organism evidence="1 2">
    <name type="scientific">Chrysochromulina ericina virus CeV-01B</name>
    <dbReference type="NCBI Taxonomy" id="3070830"/>
    <lineage>
        <taxon>Viruses</taxon>
        <taxon>Varidnaviria</taxon>
        <taxon>Bamfordvirae</taxon>
        <taxon>Nucleocytoviricota</taxon>
        <taxon>Megaviricetes</taxon>
        <taxon>Imitervirales</taxon>
        <taxon>Mesomimiviridae</taxon>
        <taxon>Tethysvirus</taxon>
        <taxon>Tethysvirus raunefjordenense</taxon>
    </lineage>
</organism>
<sequence length="586" mass="68955">MSNLLDNISLKDCEMEYEILNALMKNNKELQSAIDTKCLIMHSQFTKECKSLEDPIILITQFYISDDKLRHSEIIECLYKNLDNTLISKIYLITECKYSEEILEISNHINKNKIIQINIGKRMNYSDAFDIVEQYNLNGYIIISNSDIFFDNTLSNLYTSGLSQKKMIYSQLRFEYTDNDLSNCKIFGPRGDSQDTWIYHSNFNISQQHRSVFKFKLGIPGCDNHINYVFAILGYKIHNEPYYIKSYHNHKSGFRTYNKESKKTIKPWLRVQPIVHKYHEDWVKPNNNWWRFNISEENDQLYKYITDKIVNNNIFILPRIAGIENNVAELGISLLQNNITKDKIKYLQDTTITMKNNAGIKLVNSLSIIKYAKMYLQAFEYCDAYFEWEPWGDIYKYIATSHNFINMNFGHKQQFWAFTLDIFHNIYNNPWTLALKGKRLLIVSPFIKSMKEKLDILPEIYGIDLFPDCQFIFIKPPQTQGECESEEFDIELEKFMKKVKAIKDDFDIALCSCGGYGNLVCAEIYKLGKSAIYVGGVLQMFFGIYGNRWLKERPDILRLFMNKYWTRPKEEECPIGHKGVEGGCYW</sequence>
<evidence type="ECO:0000313" key="2">
    <source>
        <dbReference type="Proteomes" id="UP000203826"/>
    </source>
</evidence>
<protein>
    <submittedName>
        <fullName evidence="1">Uncharacterized protein</fullName>
    </submittedName>
</protein>
<accession>A0A0N9QIS4</accession>
<keyword evidence="2" id="KW-1185">Reference proteome</keyword>
<reference evidence="1 2" key="1">
    <citation type="journal article" date="2015" name="Genome Announc.">
        <title>The 474-Kilobase-Pair Complete Genome Sequence of CeV-01B, a Virus Infecting Haptolina (Chrysochromulina) ericina (Prymnesiophyceae).</title>
        <authorList>
            <person name="Gallot-Lavallee L."/>
            <person name="Pagarete A."/>
            <person name="Legendre M."/>
            <person name="Santini S."/>
            <person name="Sandaa R.A."/>
            <person name="Himmelbauer H."/>
            <person name="Ogata H."/>
            <person name="Bratbak G."/>
            <person name="Claverie J.M."/>
        </authorList>
    </citation>
    <scope>NUCLEOTIDE SEQUENCE [LARGE SCALE GENOMIC DNA]</scope>
    <source>
        <strain evidence="1">CeV-01B</strain>
    </source>
</reference>
<gene>
    <name evidence="1" type="ORF">ceV_024</name>
</gene>
<dbReference type="OrthoDB" id="38330at10239"/>
<name>A0A0N9QIS4_9VIRU</name>
<evidence type="ECO:0000313" key="1">
    <source>
        <dbReference type="EMBL" id="ALH22930.1"/>
    </source>
</evidence>
<proteinExistence type="predicted"/>
<dbReference type="KEGG" id="vg:26048891"/>
<dbReference type="EMBL" id="KT820662">
    <property type="protein sequence ID" value="ALH22930.1"/>
    <property type="molecule type" value="Genomic_DNA"/>
</dbReference>
<dbReference type="Proteomes" id="UP000203826">
    <property type="component" value="Segment"/>
</dbReference>